<keyword evidence="4" id="KW-1185">Reference proteome</keyword>
<reference evidence="3 4" key="1">
    <citation type="submission" date="2016-10" db="EMBL/GenBank/DDBJ databases">
        <authorList>
            <person name="de Groot N.N."/>
        </authorList>
    </citation>
    <scope>NUCLEOTIDE SEQUENCE [LARGE SCALE GENOMIC DNA]</scope>
    <source>
        <strain evidence="3 4">DSM 28129</strain>
    </source>
</reference>
<dbReference type="AlphaFoldDB" id="A0A1G7SVP3"/>
<dbReference type="STRING" id="670482.SAMN04488542_13210"/>
<dbReference type="CDD" id="cd08899">
    <property type="entry name" value="SRPBCC_CalC_Aha1-like_6"/>
    <property type="match status" value="1"/>
</dbReference>
<dbReference type="EMBL" id="FNBG01000032">
    <property type="protein sequence ID" value="SDG26370.1"/>
    <property type="molecule type" value="Genomic_DNA"/>
</dbReference>
<evidence type="ECO:0000313" key="4">
    <source>
        <dbReference type="Proteomes" id="UP000198972"/>
    </source>
</evidence>
<dbReference type="Pfam" id="PF08327">
    <property type="entry name" value="AHSA1"/>
    <property type="match status" value="1"/>
</dbReference>
<name>A0A1G7SVP3_9BACL</name>
<dbReference type="Gene3D" id="3.30.530.20">
    <property type="match status" value="1"/>
</dbReference>
<proteinExistence type="inferred from homology"/>
<dbReference type="Proteomes" id="UP000198972">
    <property type="component" value="Unassembled WGS sequence"/>
</dbReference>
<sequence length="158" mass="18429">MKIAHIQKAEQGYIATFERSLKHPMQQVWSFLTDNEKLQRWFPELSVDELIEGGIIRFDMGDGSFEEMTILELKPLSVLEYTWDKDRVRFELSGAADGCKLVLVEKLARITDHTPRDLAGWHVCLNVIAALLDDKVVESRKEEWEKWYVQYREAVSTL</sequence>
<dbReference type="RefSeq" id="WP_091235208.1">
    <property type="nucleotide sequence ID" value="NZ_FNBG01000032.1"/>
</dbReference>
<gene>
    <name evidence="3" type="ORF">SAMN04488542_13210</name>
</gene>
<evidence type="ECO:0000256" key="1">
    <source>
        <dbReference type="ARBA" id="ARBA00006817"/>
    </source>
</evidence>
<dbReference type="OrthoDB" id="9803476at2"/>
<accession>A0A1G7SVP3</accession>
<comment type="similarity">
    <text evidence="1">Belongs to the AHA1 family.</text>
</comment>
<protein>
    <submittedName>
        <fullName evidence="3">Uncharacterized conserved protein YndB, AHSA1/START domain</fullName>
    </submittedName>
</protein>
<organism evidence="3 4">
    <name type="scientific">Fontibacillus panacisegetis</name>
    <dbReference type="NCBI Taxonomy" id="670482"/>
    <lineage>
        <taxon>Bacteria</taxon>
        <taxon>Bacillati</taxon>
        <taxon>Bacillota</taxon>
        <taxon>Bacilli</taxon>
        <taxon>Bacillales</taxon>
        <taxon>Paenibacillaceae</taxon>
        <taxon>Fontibacillus</taxon>
    </lineage>
</organism>
<dbReference type="InterPro" id="IPR013538">
    <property type="entry name" value="ASHA1/2-like_C"/>
</dbReference>
<evidence type="ECO:0000313" key="3">
    <source>
        <dbReference type="EMBL" id="SDG26370.1"/>
    </source>
</evidence>
<feature type="domain" description="Activator of Hsp90 ATPase homologue 1/2-like C-terminal" evidence="2">
    <location>
        <begin position="23"/>
        <end position="132"/>
    </location>
</feature>
<dbReference type="SUPFAM" id="SSF55961">
    <property type="entry name" value="Bet v1-like"/>
    <property type="match status" value="1"/>
</dbReference>
<evidence type="ECO:0000259" key="2">
    <source>
        <dbReference type="Pfam" id="PF08327"/>
    </source>
</evidence>
<dbReference type="InterPro" id="IPR023393">
    <property type="entry name" value="START-like_dom_sf"/>
</dbReference>